<reference evidence="10 11" key="1">
    <citation type="journal article" date="2015" name="Nature">
        <title>rRNA introns, odd ribosomes, and small enigmatic genomes across a large radiation of phyla.</title>
        <authorList>
            <person name="Brown C.T."/>
            <person name="Hug L.A."/>
            <person name="Thomas B.C."/>
            <person name="Sharon I."/>
            <person name="Castelle C.J."/>
            <person name="Singh A."/>
            <person name="Wilkins M.J."/>
            <person name="Williams K.H."/>
            <person name="Banfield J.F."/>
        </authorList>
    </citation>
    <scope>NUCLEOTIDE SEQUENCE [LARGE SCALE GENOMIC DNA]</scope>
</reference>
<dbReference type="InterPro" id="IPR003141">
    <property type="entry name" value="Pol/His_phosphatase_N"/>
</dbReference>
<dbReference type="NCBIfam" id="TIGR00594">
    <property type="entry name" value="polc"/>
    <property type="match status" value="1"/>
</dbReference>
<keyword evidence="4" id="KW-0808">Transferase</keyword>
<evidence type="ECO:0000256" key="4">
    <source>
        <dbReference type="ARBA" id="ARBA00022679"/>
    </source>
</evidence>
<dbReference type="GO" id="GO:0006260">
    <property type="term" value="P:DNA replication"/>
    <property type="evidence" value="ECO:0007669"/>
    <property type="project" value="UniProtKB-KW"/>
</dbReference>
<dbReference type="InterPro" id="IPR041931">
    <property type="entry name" value="DNA_pol3_alpha_thumb_dom"/>
</dbReference>
<dbReference type="Gene3D" id="2.40.50.140">
    <property type="entry name" value="Nucleic acid-binding proteins"/>
    <property type="match status" value="1"/>
</dbReference>
<dbReference type="InterPro" id="IPR040982">
    <property type="entry name" value="DNA_pol3_finger"/>
</dbReference>
<evidence type="ECO:0000256" key="8">
    <source>
        <dbReference type="ARBA" id="ARBA00049244"/>
    </source>
</evidence>
<evidence type="ECO:0000256" key="6">
    <source>
        <dbReference type="ARBA" id="ARBA00022705"/>
    </source>
</evidence>
<keyword evidence="6" id="KW-0235">DNA replication</keyword>
<dbReference type="EMBL" id="LCDE01000017">
    <property type="protein sequence ID" value="KKS45654.1"/>
    <property type="molecule type" value="Genomic_DNA"/>
</dbReference>
<dbReference type="InterPro" id="IPR004365">
    <property type="entry name" value="NA-bd_OB_tRNA"/>
</dbReference>
<evidence type="ECO:0000256" key="2">
    <source>
        <dbReference type="ARBA" id="ARBA00012417"/>
    </source>
</evidence>
<name>A0A0G0ZAJ4_9BACT</name>
<evidence type="ECO:0000256" key="5">
    <source>
        <dbReference type="ARBA" id="ARBA00022695"/>
    </source>
</evidence>
<comment type="caution">
    <text evidence="10">The sequence shown here is derived from an EMBL/GenBank/DDBJ whole genome shotgun (WGS) entry which is preliminary data.</text>
</comment>
<dbReference type="AlphaFoldDB" id="A0A0G0ZAJ4"/>
<sequence>MKFTHLHVHSHYSLLDGLIKIDDLVAKTKELGMDSIALTDHGAIYGAVEFFQKAKKAGIKPIIGCEVYVANESMADKNPGAGNKRFHLTLLVKNKIGYQNLVQLITRANLDGFYYKPRVDKNLLRRHAEGLICMSGCHQAEVPHLINSNQIEKAENTAKEYREIFGPDNFYIEIQPHFAQSENKELYQNIIALAQKLKMPLVATNDTHYLNKDDENYHDVLLAVGTGNKVSDPNRLSLKGFDLSLKSAEEMTEFFKDLPEAILNTQKIADAVDFEFEFGKTQFPHFELPEGETAESYLEKLAIEGLKKRFGYNSLSETSKELADRFNFELGVIQRTGFASYILIVWDIVNWAKNQGITVGPGRGSAAGSFISYLIGITNIDPLKYTLLFERFLNLDRIAPPDIDLDFADHRRDEVLDYIAQKYGRDQVAQIITFGTMAARAAIRDAGRALGLSYGFCDRIAKMVPFNTQGSDNTKSPLEKAIENVGELKQAIDTDPQARQLIQTAKKLEGVARHASTHACGVVITKNPIVEYMPLQWAVKSGSKKDKDKEEALVTQYDMRSVEALGLLKMDILGLRNLTTIEKTLRLIEQNYGKKINIDDIPLDSPEVFNMLQRADTTGVFQLESNGMRRYLKELKPTELEDIIVMVAAFRPGPMEFIPTYIARKNGKEKVTYLHPGLESILKSTYGVAIYQEQVLRIANQLAGFTLSEADILRKAVGKKIKKLLDEQSEKFIKGLINNGINNITAEKIWHFIEPFARYGFNRSHAACYALIAYQTAYLKAHYPGEFMTSLLNAESFDLDRVAVLMSEAKKMGIDILPPDINESLKDFTLIKDEKQKIRFGLSAIKNLSANTVLSAITQRQQYGLFANLQNFLERMPLQDLNKKSLEALIKCGAMDSFAERRFLLSNIEELQRYGRDKNKNNNSPQTGLFDSYSALAPLKLVPAEPAVKKEKLSWEKEFLGLYTSEHPMQEYREIMEKKSLLIQKIKPNLIGQKIAVGGLISGIQKFVTKNGKLMLFTKLEDWANKIEVVVFPDLLEKNPEFWQQDKIVLVQGKVSERNGTLSIICDAAQEFKI</sequence>
<comment type="subcellular location">
    <subcellularLocation>
        <location evidence="1">Cytoplasm</location>
    </subcellularLocation>
</comment>
<dbReference type="InterPro" id="IPR016195">
    <property type="entry name" value="Pol/histidinol_Pase-like"/>
</dbReference>
<dbReference type="Pfam" id="PF14579">
    <property type="entry name" value="HHH_6"/>
    <property type="match status" value="1"/>
</dbReference>
<dbReference type="SMART" id="SM00481">
    <property type="entry name" value="POLIIIAc"/>
    <property type="match status" value="1"/>
</dbReference>
<dbReference type="Gene3D" id="1.10.150.870">
    <property type="match status" value="1"/>
</dbReference>
<keyword evidence="5" id="KW-0548">Nucleotidyltransferase</keyword>
<dbReference type="InterPro" id="IPR011708">
    <property type="entry name" value="DNA_pol3_alpha_NTPase_dom"/>
</dbReference>
<evidence type="ECO:0000256" key="7">
    <source>
        <dbReference type="ARBA" id="ARBA00022932"/>
    </source>
</evidence>
<dbReference type="NCBIfam" id="NF004226">
    <property type="entry name" value="PRK05673.1"/>
    <property type="match status" value="1"/>
</dbReference>
<dbReference type="GO" id="GO:0005737">
    <property type="term" value="C:cytoplasm"/>
    <property type="evidence" value="ECO:0007669"/>
    <property type="project" value="UniProtKB-SubCell"/>
</dbReference>
<protein>
    <recommendedName>
        <fullName evidence="3">DNA polymerase III subunit alpha</fullName>
        <ecNumber evidence="2">2.7.7.7</ecNumber>
    </recommendedName>
</protein>
<dbReference type="PANTHER" id="PTHR32294">
    <property type="entry name" value="DNA POLYMERASE III SUBUNIT ALPHA"/>
    <property type="match status" value="1"/>
</dbReference>
<evidence type="ECO:0000256" key="1">
    <source>
        <dbReference type="ARBA" id="ARBA00004496"/>
    </source>
</evidence>
<accession>A0A0G0ZAJ4</accession>
<dbReference type="CDD" id="cd12113">
    <property type="entry name" value="PHP_PolIIIA_DnaE3"/>
    <property type="match status" value="1"/>
</dbReference>
<dbReference type="Gene3D" id="3.20.20.140">
    <property type="entry name" value="Metal-dependent hydrolases"/>
    <property type="match status" value="1"/>
</dbReference>
<keyword evidence="7" id="KW-0239">DNA-directed DNA polymerase</keyword>
<dbReference type="InterPro" id="IPR004013">
    <property type="entry name" value="PHP_dom"/>
</dbReference>
<dbReference type="EC" id="2.7.7.7" evidence="2"/>
<dbReference type="Pfam" id="PF01336">
    <property type="entry name" value="tRNA_anti-codon"/>
    <property type="match status" value="1"/>
</dbReference>
<evidence type="ECO:0000256" key="3">
    <source>
        <dbReference type="ARBA" id="ARBA00019114"/>
    </source>
</evidence>
<dbReference type="InterPro" id="IPR004805">
    <property type="entry name" value="DnaE2/DnaE/PolC"/>
</dbReference>
<dbReference type="PATRIC" id="fig|1618609.3.peg.462"/>
<dbReference type="Proteomes" id="UP000034951">
    <property type="component" value="Unassembled WGS sequence"/>
</dbReference>
<dbReference type="Pfam" id="PF07733">
    <property type="entry name" value="DNA_pol3_alpha"/>
    <property type="match status" value="1"/>
</dbReference>
<proteinExistence type="predicted"/>
<evidence type="ECO:0000313" key="10">
    <source>
        <dbReference type="EMBL" id="KKS45654.1"/>
    </source>
</evidence>
<gene>
    <name evidence="10" type="ORF">UV10_C0017G0020</name>
</gene>
<dbReference type="PANTHER" id="PTHR32294:SF0">
    <property type="entry name" value="DNA POLYMERASE III SUBUNIT ALPHA"/>
    <property type="match status" value="1"/>
</dbReference>
<dbReference type="InterPro" id="IPR012340">
    <property type="entry name" value="NA-bd_OB-fold"/>
</dbReference>
<dbReference type="Pfam" id="PF02811">
    <property type="entry name" value="PHP"/>
    <property type="match status" value="1"/>
</dbReference>
<dbReference type="CDD" id="cd04485">
    <property type="entry name" value="DnaE_OBF"/>
    <property type="match status" value="1"/>
</dbReference>
<evidence type="ECO:0000313" key="11">
    <source>
        <dbReference type="Proteomes" id="UP000034951"/>
    </source>
</evidence>
<organism evidence="10 11">
    <name type="scientific">Candidatus Azambacteria bacterium GW2011_GWA1_42_19</name>
    <dbReference type="NCBI Taxonomy" id="1618609"/>
    <lineage>
        <taxon>Bacteria</taxon>
        <taxon>Candidatus Azamiibacteriota</taxon>
    </lineage>
</organism>
<dbReference type="GO" id="GO:0008408">
    <property type="term" value="F:3'-5' exonuclease activity"/>
    <property type="evidence" value="ECO:0007669"/>
    <property type="project" value="InterPro"/>
</dbReference>
<dbReference type="Pfam" id="PF17657">
    <property type="entry name" value="DNA_pol3_finger"/>
    <property type="match status" value="1"/>
</dbReference>
<dbReference type="SUPFAM" id="SSF89550">
    <property type="entry name" value="PHP domain-like"/>
    <property type="match status" value="1"/>
</dbReference>
<dbReference type="GO" id="GO:0003887">
    <property type="term" value="F:DNA-directed DNA polymerase activity"/>
    <property type="evidence" value="ECO:0007669"/>
    <property type="project" value="UniProtKB-KW"/>
</dbReference>
<dbReference type="Gene3D" id="1.10.10.1600">
    <property type="entry name" value="Bacterial DNA polymerase III alpha subunit, thumb domain"/>
    <property type="match status" value="1"/>
</dbReference>
<comment type="catalytic activity">
    <reaction evidence="8">
        <text>DNA(n) + a 2'-deoxyribonucleoside 5'-triphosphate = DNA(n+1) + diphosphate</text>
        <dbReference type="Rhea" id="RHEA:22508"/>
        <dbReference type="Rhea" id="RHEA-COMP:17339"/>
        <dbReference type="Rhea" id="RHEA-COMP:17340"/>
        <dbReference type="ChEBI" id="CHEBI:33019"/>
        <dbReference type="ChEBI" id="CHEBI:61560"/>
        <dbReference type="ChEBI" id="CHEBI:173112"/>
        <dbReference type="EC" id="2.7.7.7"/>
    </reaction>
</comment>
<dbReference type="InterPro" id="IPR029460">
    <property type="entry name" value="DNAPol_HHH"/>
</dbReference>
<dbReference type="GO" id="GO:0003676">
    <property type="term" value="F:nucleic acid binding"/>
    <property type="evidence" value="ECO:0007669"/>
    <property type="project" value="InterPro"/>
</dbReference>
<feature type="domain" description="Polymerase/histidinol phosphatase N-terminal" evidence="9">
    <location>
        <begin position="4"/>
        <end position="71"/>
    </location>
</feature>
<dbReference type="NCBIfam" id="NF005298">
    <property type="entry name" value="PRK06826.1"/>
    <property type="match status" value="1"/>
</dbReference>
<evidence type="ECO:0000259" key="9">
    <source>
        <dbReference type="SMART" id="SM00481"/>
    </source>
</evidence>